<organism evidence="6 7">
    <name type="scientific">Calocera cornea HHB12733</name>
    <dbReference type="NCBI Taxonomy" id="1353952"/>
    <lineage>
        <taxon>Eukaryota</taxon>
        <taxon>Fungi</taxon>
        <taxon>Dikarya</taxon>
        <taxon>Basidiomycota</taxon>
        <taxon>Agaricomycotina</taxon>
        <taxon>Dacrymycetes</taxon>
        <taxon>Dacrymycetales</taxon>
        <taxon>Dacrymycetaceae</taxon>
        <taxon>Calocera</taxon>
    </lineage>
</organism>
<evidence type="ECO:0000313" key="7">
    <source>
        <dbReference type="Proteomes" id="UP000076842"/>
    </source>
</evidence>
<dbReference type="PANTHER" id="PTHR43400:SF7">
    <property type="entry name" value="FAD-DEPENDENT OXIDOREDUCTASE 2 FAD BINDING DOMAIN-CONTAINING PROTEIN"/>
    <property type="match status" value="1"/>
</dbReference>
<keyword evidence="2" id="KW-0285">Flavoprotein</keyword>
<dbReference type="InParanoid" id="A0A165CV91"/>
<evidence type="ECO:0000256" key="1">
    <source>
        <dbReference type="ARBA" id="ARBA00001974"/>
    </source>
</evidence>
<keyword evidence="4" id="KW-0560">Oxidoreductase</keyword>
<dbReference type="InterPro" id="IPR036188">
    <property type="entry name" value="FAD/NAD-bd_sf"/>
</dbReference>
<protein>
    <submittedName>
        <fullName evidence="6">FAD/NAD(P)-binding domain-containing protein</fullName>
    </submittedName>
</protein>
<dbReference type="SUPFAM" id="SSF51905">
    <property type="entry name" value="FAD/NAD(P)-binding domain"/>
    <property type="match status" value="1"/>
</dbReference>
<dbReference type="NCBIfam" id="NF006130">
    <property type="entry name" value="PRK08274.1"/>
    <property type="match status" value="1"/>
</dbReference>
<dbReference type="PRINTS" id="PR00411">
    <property type="entry name" value="PNDRDTASEI"/>
</dbReference>
<dbReference type="GO" id="GO:0016491">
    <property type="term" value="F:oxidoreductase activity"/>
    <property type="evidence" value="ECO:0007669"/>
    <property type="project" value="UniProtKB-KW"/>
</dbReference>
<dbReference type="Pfam" id="PF00890">
    <property type="entry name" value="FAD_binding_2"/>
    <property type="match status" value="1"/>
</dbReference>
<evidence type="ECO:0000256" key="2">
    <source>
        <dbReference type="ARBA" id="ARBA00022630"/>
    </source>
</evidence>
<evidence type="ECO:0000256" key="3">
    <source>
        <dbReference type="ARBA" id="ARBA00022827"/>
    </source>
</evidence>
<name>A0A165CV91_9BASI</name>
<dbReference type="Proteomes" id="UP000076842">
    <property type="component" value="Unassembled WGS sequence"/>
</dbReference>
<accession>A0A165CV91</accession>
<evidence type="ECO:0000313" key="6">
    <source>
        <dbReference type="EMBL" id="KZT51455.1"/>
    </source>
</evidence>
<comment type="cofactor">
    <cofactor evidence="1">
        <name>FAD</name>
        <dbReference type="ChEBI" id="CHEBI:57692"/>
    </cofactor>
</comment>
<dbReference type="InterPro" id="IPR050315">
    <property type="entry name" value="FAD-oxidoreductase_2"/>
</dbReference>
<gene>
    <name evidence="6" type="ORF">CALCODRAFT_521362</name>
</gene>
<dbReference type="OrthoDB" id="7777654at2759"/>
<dbReference type="SUPFAM" id="SSF56425">
    <property type="entry name" value="Succinate dehydrogenase/fumarate reductase flavoprotein, catalytic domain"/>
    <property type="match status" value="1"/>
</dbReference>
<keyword evidence="3" id="KW-0274">FAD</keyword>
<dbReference type="Gene3D" id="3.50.50.60">
    <property type="entry name" value="FAD/NAD(P)-binding domain"/>
    <property type="match status" value="1"/>
</dbReference>
<dbReference type="InterPro" id="IPR027477">
    <property type="entry name" value="Succ_DH/fumarate_Rdtase_cat_sf"/>
</dbReference>
<dbReference type="Gene3D" id="3.90.700.10">
    <property type="entry name" value="Succinate dehydrogenase/fumarate reductase flavoprotein, catalytic domain"/>
    <property type="match status" value="1"/>
</dbReference>
<dbReference type="STRING" id="1353952.A0A165CV91"/>
<evidence type="ECO:0000256" key="4">
    <source>
        <dbReference type="ARBA" id="ARBA00023002"/>
    </source>
</evidence>
<dbReference type="AlphaFoldDB" id="A0A165CV91"/>
<dbReference type="InterPro" id="IPR003953">
    <property type="entry name" value="FAD-dep_OxRdtase_2_FAD-bd"/>
</dbReference>
<evidence type="ECO:0000259" key="5">
    <source>
        <dbReference type="Pfam" id="PF00890"/>
    </source>
</evidence>
<dbReference type="PANTHER" id="PTHR43400">
    <property type="entry name" value="FUMARATE REDUCTASE"/>
    <property type="match status" value="1"/>
</dbReference>
<keyword evidence="7" id="KW-1185">Reference proteome</keyword>
<reference evidence="6 7" key="1">
    <citation type="journal article" date="2016" name="Mol. Biol. Evol.">
        <title>Comparative Genomics of Early-Diverging Mushroom-Forming Fungi Provides Insights into the Origins of Lignocellulose Decay Capabilities.</title>
        <authorList>
            <person name="Nagy L.G."/>
            <person name="Riley R."/>
            <person name="Tritt A."/>
            <person name="Adam C."/>
            <person name="Daum C."/>
            <person name="Floudas D."/>
            <person name="Sun H."/>
            <person name="Yadav J.S."/>
            <person name="Pangilinan J."/>
            <person name="Larsson K.H."/>
            <person name="Matsuura K."/>
            <person name="Barry K."/>
            <person name="Labutti K."/>
            <person name="Kuo R."/>
            <person name="Ohm R.A."/>
            <person name="Bhattacharya S.S."/>
            <person name="Shirouzu T."/>
            <person name="Yoshinaga Y."/>
            <person name="Martin F.M."/>
            <person name="Grigoriev I.V."/>
            <person name="Hibbett D.S."/>
        </authorList>
    </citation>
    <scope>NUCLEOTIDE SEQUENCE [LARGE SCALE GENOMIC DNA]</scope>
    <source>
        <strain evidence="6 7">HHB12733</strain>
    </source>
</reference>
<sequence>MAQPTPDLIYDCVVVGSGNAGFCAAHSAIEHGCTKVLVVDKCPESWAGGNGYFTAGALRIVHAGLEDLLPIVNNVSPEMKDKIDLDPYTAENYTGDIMRLGQNRPDPAMVKALVDNSRDAIGWLQKSIGVRTMLSFHRQAYEVNGRQRFWGGVHLSTVDGGKGLIEDHRRKAKEEGVDVWFDSPATRLIVEDGAVKGIVVHKDGTDIPIRSAGVVLAAGGFEANAVMREKYIGPGWKEAHVRGTPYNQGDGFILAQSVNAAQCGDWEGCHNTCWDAAAPKDAGDQMLSNQFTKSGYPLGVMINADGKRFVDEGEDMRNYTYARFGRKILEQPGGVAWQLYDAKVVPLLRKEEYADDVVGKIRAESLEELADKLVEDGLHDRTAFLQTMDTYNDAVRNNVKNQQIQFNPAIKDGLSTQSDGAGLELPKTNWAQPIDKPQFVAVKVSCGITFTFGGLKIDPETAAVINEEGKAIRGLYCTGEMVGNLFYGNYPGGSGLTAGAVFGRKSGREIAKLARAHQ</sequence>
<dbReference type="EMBL" id="KV424107">
    <property type="protein sequence ID" value="KZT51455.1"/>
    <property type="molecule type" value="Genomic_DNA"/>
</dbReference>
<feature type="domain" description="FAD-dependent oxidoreductase 2 FAD-binding" evidence="5">
    <location>
        <begin position="11"/>
        <end position="494"/>
    </location>
</feature>
<proteinExistence type="predicted"/>